<dbReference type="Gene3D" id="3.30.1150.10">
    <property type="match status" value="1"/>
</dbReference>
<evidence type="ECO:0000256" key="8">
    <source>
        <dbReference type="ARBA" id="ARBA00022989"/>
    </source>
</evidence>
<keyword evidence="5 10" id="KW-0997">Cell inner membrane</keyword>
<feature type="transmembrane region" description="Helical" evidence="10">
    <location>
        <begin position="23"/>
        <end position="42"/>
    </location>
</feature>
<dbReference type="PRINTS" id="PR01374">
    <property type="entry name" value="TONBPROTEIN"/>
</dbReference>
<dbReference type="GO" id="GO:0031992">
    <property type="term" value="F:energy transducer activity"/>
    <property type="evidence" value="ECO:0007669"/>
    <property type="project" value="InterPro"/>
</dbReference>
<dbReference type="GO" id="GO:0015891">
    <property type="term" value="P:siderophore transport"/>
    <property type="evidence" value="ECO:0007669"/>
    <property type="project" value="InterPro"/>
</dbReference>
<keyword evidence="8 10" id="KW-1133">Transmembrane helix</keyword>
<evidence type="ECO:0000256" key="6">
    <source>
        <dbReference type="ARBA" id="ARBA00022692"/>
    </source>
</evidence>
<dbReference type="NCBIfam" id="TIGR01352">
    <property type="entry name" value="tonB_Cterm"/>
    <property type="match status" value="1"/>
</dbReference>
<dbReference type="PROSITE" id="PS52015">
    <property type="entry name" value="TONB_CTD"/>
    <property type="match status" value="1"/>
</dbReference>
<keyword evidence="6 10" id="KW-0812">Transmembrane</keyword>
<evidence type="ECO:0000256" key="5">
    <source>
        <dbReference type="ARBA" id="ARBA00022519"/>
    </source>
</evidence>
<dbReference type="InterPro" id="IPR003538">
    <property type="entry name" value="TonB"/>
</dbReference>
<dbReference type="InterPro" id="IPR006260">
    <property type="entry name" value="TonB/TolA_C"/>
</dbReference>
<evidence type="ECO:0000256" key="3">
    <source>
        <dbReference type="ARBA" id="ARBA00022448"/>
    </source>
</evidence>
<feature type="compositionally biased region" description="Low complexity" evidence="11">
    <location>
        <begin position="117"/>
        <end position="128"/>
    </location>
</feature>
<dbReference type="RefSeq" id="WP_137265588.1">
    <property type="nucleotide sequence ID" value="NZ_SZUA01000001.1"/>
</dbReference>
<evidence type="ECO:0000256" key="11">
    <source>
        <dbReference type="SAM" id="MobiDB-lite"/>
    </source>
</evidence>
<dbReference type="OrthoDB" id="9792439at2"/>
<keyword evidence="7 10" id="KW-0653">Protein transport</keyword>
<keyword evidence="10" id="KW-0735">Signal-anchor</keyword>
<feature type="domain" description="TonB C-terminal" evidence="12">
    <location>
        <begin position="121"/>
        <end position="212"/>
    </location>
</feature>
<organism evidence="13 14">
    <name type="scientific">Luteimonas gilva</name>
    <dbReference type="NCBI Taxonomy" id="2572684"/>
    <lineage>
        <taxon>Bacteria</taxon>
        <taxon>Pseudomonadati</taxon>
        <taxon>Pseudomonadota</taxon>
        <taxon>Gammaproteobacteria</taxon>
        <taxon>Lysobacterales</taxon>
        <taxon>Lysobacteraceae</taxon>
        <taxon>Luteimonas</taxon>
    </lineage>
</organism>
<name>A0A4U5JU61_9GAMM</name>
<evidence type="ECO:0000256" key="10">
    <source>
        <dbReference type="RuleBase" id="RU362123"/>
    </source>
</evidence>
<dbReference type="PANTHER" id="PTHR33446">
    <property type="entry name" value="PROTEIN TONB-RELATED"/>
    <property type="match status" value="1"/>
</dbReference>
<feature type="region of interest" description="Disordered" evidence="11">
    <location>
        <begin position="57"/>
        <end position="132"/>
    </location>
</feature>
<evidence type="ECO:0000256" key="7">
    <source>
        <dbReference type="ARBA" id="ARBA00022927"/>
    </source>
</evidence>
<evidence type="ECO:0000259" key="12">
    <source>
        <dbReference type="PROSITE" id="PS52015"/>
    </source>
</evidence>
<dbReference type="InterPro" id="IPR051045">
    <property type="entry name" value="TonB-dependent_transducer"/>
</dbReference>
<evidence type="ECO:0000256" key="4">
    <source>
        <dbReference type="ARBA" id="ARBA00022475"/>
    </source>
</evidence>
<keyword evidence="9 10" id="KW-0472">Membrane</keyword>
<evidence type="ECO:0000313" key="13">
    <source>
        <dbReference type="EMBL" id="TKR33380.1"/>
    </source>
</evidence>
<dbReference type="InterPro" id="IPR037682">
    <property type="entry name" value="TonB_C"/>
</dbReference>
<keyword evidence="4 10" id="KW-1003">Cell membrane</keyword>
<comment type="caution">
    <text evidence="13">The sequence shown here is derived from an EMBL/GenBank/DDBJ whole genome shotgun (WGS) entry which is preliminary data.</text>
</comment>
<evidence type="ECO:0000256" key="1">
    <source>
        <dbReference type="ARBA" id="ARBA00004383"/>
    </source>
</evidence>
<dbReference type="EMBL" id="SZUA01000001">
    <property type="protein sequence ID" value="TKR33380.1"/>
    <property type="molecule type" value="Genomic_DNA"/>
</dbReference>
<proteinExistence type="inferred from homology"/>
<dbReference type="GO" id="GO:0055085">
    <property type="term" value="P:transmembrane transport"/>
    <property type="evidence" value="ECO:0007669"/>
    <property type="project" value="InterPro"/>
</dbReference>
<dbReference type="GO" id="GO:0015031">
    <property type="term" value="P:protein transport"/>
    <property type="evidence" value="ECO:0007669"/>
    <property type="project" value="UniProtKB-UniRule"/>
</dbReference>
<gene>
    <name evidence="13" type="ORF">FCE95_03475</name>
</gene>
<evidence type="ECO:0000313" key="14">
    <source>
        <dbReference type="Proteomes" id="UP000308707"/>
    </source>
</evidence>
<dbReference type="AlphaFoldDB" id="A0A4U5JU61"/>
<dbReference type="GO" id="GO:0098797">
    <property type="term" value="C:plasma membrane protein complex"/>
    <property type="evidence" value="ECO:0007669"/>
    <property type="project" value="TreeGrafter"/>
</dbReference>
<keyword evidence="14" id="KW-1185">Reference proteome</keyword>
<dbReference type="GO" id="GO:0030288">
    <property type="term" value="C:outer membrane-bounded periplasmic space"/>
    <property type="evidence" value="ECO:0007669"/>
    <property type="project" value="InterPro"/>
</dbReference>
<dbReference type="Proteomes" id="UP000308707">
    <property type="component" value="Unassembled WGS sequence"/>
</dbReference>
<keyword evidence="3 10" id="KW-0813">Transport</keyword>
<protein>
    <recommendedName>
        <fullName evidence="10">Protein TonB</fullName>
    </recommendedName>
</protein>
<dbReference type="Pfam" id="PF03544">
    <property type="entry name" value="TonB_C"/>
    <property type="match status" value="1"/>
</dbReference>
<comment type="subcellular location">
    <subcellularLocation>
        <location evidence="1 10">Cell inner membrane</location>
        <topology evidence="1 10">Single-pass membrane protein</topology>
        <orientation evidence="1 10">Periplasmic side</orientation>
    </subcellularLocation>
</comment>
<comment type="similarity">
    <text evidence="2 10">Belongs to the TonB family.</text>
</comment>
<evidence type="ECO:0000256" key="2">
    <source>
        <dbReference type="ARBA" id="ARBA00006555"/>
    </source>
</evidence>
<accession>A0A4U5JU61</accession>
<reference evidence="13 14" key="1">
    <citation type="submission" date="2019-04" db="EMBL/GenBank/DDBJ databases">
        <title>Reference strain of H23.</title>
        <authorList>
            <person name="Luo X."/>
        </authorList>
    </citation>
    <scope>NUCLEOTIDE SEQUENCE [LARGE SCALE GENOMIC DNA]</scope>
    <source>
        <strain evidence="13 14">H23</strain>
    </source>
</reference>
<feature type="compositionally biased region" description="Pro residues" evidence="11">
    <location>
        <begin position="103"/>
        <end position="116"/>
    </location>
</feature>
<dbReference type="SUPFAM" id="SSF74653">
    <property type="entry name" value="TolA/TonB C-terminal domain"/>
    <property type="match status" value="1"/>
</dbReference>
<evidence type="ECO:0000256" key="9">
    <source>
        <dbReference type="ARBA" id="ARBA00023136"/>
    </source>
</evidence>
<sequence>MSTTPQSAPPSARTPFWRLSLRTWLLIAAAFGIGLLLFLALWSGKRDNDFFRATPTAVPDSAGNEYEPLPAPLPAGENGRAETSRQADADTAPEEPARIIERAPPPPPASAPPPRQGPATAATATPVPIQMPPPRYPAQAARRGLSGTVRVRAEVGIDGVPTSVAVVAGSGTRELDRAALEAVRRWRFRPGQIDGRAVPGSIEVPIEFSMRN</sequence>
<dbReference type="PANTHER" id="PTHR33446:SF2">
    <property type="entry name" value="PROTEIN TONB"/>
    <property type="match status" value="1"/>
</dbReference>
<comment type="function">
    <text evidence="10">Interacts with outer membrane receptor proteins that carry out high-affinity binding and energy dependent uptake into the periplasmic space of specific substrates. It could act to transduce energy from the cytoplasmic membrane to specific energy-requiring processes in the outer membrane, resulting in the release into the periplasm of ligands bound by these outer membrane proteins.</text>
</comment>
<feature type="compositionally biased region" description="Basic and acidic residues" evidence="11">
    <location>
        <begin position="79"/>
        <end position="88"/>
    </location>
</feature>